<evidence type="ECO:0000256" key="3">
    <source>
        <dbReference type="ARBA" id="ARBA00023002"/>
    </source>
</evidence>
<keyword evidence="1" id="KW-0285">Flavoprotein</keyword>
<gene>
    <name evidence="5" type="ORF">METZ01_LOCUS2841</name>
</gene>
<dbReference type="SUPFAM" id="SSF55447">
    <property type="entry name" value="CO dehydrogenase flavoprotein C-terminal domain-like"/>
    <property type="match status" value="1"/>
</dbReference>
<dbReference type="SMART" id="SM01092">
    <property type="entry name" value="CO_deh_flav_C"/>
    <property type="match status" value="1"/>
</dbReference>
<dbReference type="InterPro" id="IPR036683">
    <property type="entry name" value="CO_DH_flav_C_dom_sf"/>
</dbReference>
<proteinExistence type="predicted"/>
<evidence type="ECO:0000256" key="2">
    <source>
        <dbReference type="ARBA" id="ARBA00022827"/>
    </source>
</evidence>
<dbReference type="InterPro" id="IPR036318">
    <property type="entry name" value="FAD-bd_PCMH-like_sf"/>
</dbReference>
<evidence type="ECO:0000313" key="5">
    <source>
        <dbReference type="EMBL" id="SUZ49987.1"/>
    </source>
</evidence>
<keyword evidence="3" id="KW-0560">Oxidoreductase</keyword>
<dbReference type="Gene3D" id="3.30.390.50">
    <property type="entry name" value="CO dehydrogenase flavoprotein, C-terminal domain"/>
    <property type="match status" value="1"/>
</dbReference>
<dbReference type="InterPro" id="IPR002346">
    <property type="entry name" value="Mopterin_DH_FAD-bd"/>
</dbReference>
<dbReference type="AlphaFoldDB" id="A0A381N668"/>
<sequence>MHPFAYVAPNTVEEAVAVLNEHGDRARPLAGGTDLLVKARANVWELDAVVDVKNIPELMNLTVGKNGLSIGAGVPCYQVYENSEVADEYPGIIDGTSIIGGIQIQSRAGLGGNLCNAAPSGDGIPALIAHSAVARIAGPSGTREVAVEEFCTGPSRTVLQLGELLVSIEVPKPAANSGAAYTRFIPRNEMDIAVAGVGVYVVLDDSGNNFESARIALASVGPIPILATEAGDSLSGKPVNDETIGSAASLARDAASPITDMRGTIEQRKHLIEVLTGRMIKQAVERARG</sequence>
<dbReference type="Gene3D" id="3.30.465.10">
    <property type="match status" value="1"/>
</dbReference>
<dbReference type="PROSITE" id="PS51387">
    <property type="entry name" value="FAD_PCMH"/>
    <property type="match status" value="1"/>
</dbReference>
<dbReference type="Pfam" id="PF00941">
    <property type="entry name" value="FAD_binding_5"/>
    <property type="match status" value="1"/>
</dbReference>
<dbReference type="InterPro" id="IPR016167">
    <property type="entry name" value="FAD-bd_PCMH_sub1"/>
</dbReference>
<evidence type="ECO:0000259" key="4">
    <source>
        <dbReference type="PROSITE" id="PS51387"/>
    </source>
</evidence>
<protein>
    <recommendedName>
        <fullName evidence="4">FAD-binding PCMH-type domain-containing protein</fullName>
    </recommendedName>
</protein>
<dbReference type="GO" id="GO:0071949">
    <property type="term" value="F:FAD binding"/>
    <property type="evidence" value="ECO:0007669"/>
    <property type="project" value="InterPro"/>
</dbReference>
<accession>A0A381N668</accession>
<dbReference type="GO" id="GO:0016491">
    <property type="term" value="F:oxidoreductase activity"/>
    <property type="evidence" value="ECO:0007669"/>
    <property type="project" value="UniProtKB-KW"/>
</dbReference>
<organism evidence="5">
    <name type="scientific">marine metagenome</name>
    <dbReference type="NCBI Taxonomy" id="408172"/>
    <lineage>
        <taxon>unclassified sequences</taxon>
        <taxon>metagenomes</taxon>
        <taxon>ecological metagenomes</taxon>
    </lineage>
</organism>
<feature type="domain" description="FAD-binding PCMH-type" evidence="4">
    <location>
        <begin position="1"/>
        <end position="175"/>
    </location>
</feature>
<dbReference type="SUPFAM" id="SSF56176">
    <property type="entry name" value="FAD-binding/transporter-associated domain-like"/>
    <property type="match status" value="1"/>
</dbReference>
<name>A0A381N668_9ZZZZ</name>
<dbReference type="PANTHER" id="PTHR42659:SF2">
    <property type="entry name" value="XANTHINE DEHYDROGENASE SUBUNIT C-RELATED"/>
    <property type="match status" value="1"/>
</dbReference>
<dbReference type="Gene3D" id="3.30.43.10">
    <property type="entry name" value="Uridine Diphospho-n-acetylenolpyruvylglucosamine Reductase, domain 2"/>
    <property type="match status" value="1"/>
</dbReference>
<dbReference type="InterPro" id="IPR005107">
    <property type="entry name" value="CO_DH_flav_C"/>
</dbReference>
<dbReference type="Pfam" id="PF03450">
    <property type="entry name" value="CO_deh_flav_C"/>
    <property type="match status" value="1"/>
</dbReference>
<reference evidence="5" key="1">
    <citation type="submission" date="2018-05" db="EMBL/GenBank/DDBJ databases">
        <authorList>
            <person name="Lanie J.A."/>
            <person name="Ng W.-L."/>
            <person name="Kazmierczak K.M."/>
            <person name="Andrzejewski T.M."/>
            <person name="Davidsen T.M."/>
            <person name="Wayne K.J."/>
            <person name="Tettelin H."/>
            <person name="Glass J.I."/>
            <person name="Rusch D."/>
            <person name="Podicherti R."/>
            <person name="Tsui H.-C.T."/>
            <person name="Winkler M.E."/>
        </authorList>
    </citation>
    <scope>NUCLEOTIDE SEQUENCE</scope>
</reference>
<dbReference type="EMBL" id="UINC01000146">
    <property type="protein sequence ID" value="SUZ49987.1"/>
    <property type="molecule type" value="Genomic_DNA"/>
</dbReference>
<dbReference type="InterPro" id="IPR051312">
    <property type="entry name" value="Diverse_Substr_Oxidored"/>
</dbReference>
<keyword evidence="2" id="KW-0274">FAD</keyword>
<dbReference type="PANTHER" id="PTHR42659">
    <property type="entry name" value="XANTHINE DEHYDROGENASE SUBUNIT C-RELATED"/>
    <property type="match status" value="1"/>
</dbReference>
<dbReference type="InterPro" id="IPR016169">
    <property type="entry name" value="FAD-bd_PCMH_sub2"/>
</dbReference>
<dbReference type="InterPro" id="IPR016166">
    <property type="entry name" value="FAD-bd_PCMH"/>
</dbReference>
<evidence type="ECO:0000256" key="1">
    <source>
        <dbReference type="ARBA" id="ARBA00022630"/>
    </source>
</evidence>